<feature type="domain" description="SpoVT-AbrB" evidence="7">
    <location>
        <begin position="5"/>
        <end position="53"/>
    </location>
</feature>
<evidence type="ECO:0000256" key="2">
    <source>
        <dbReference type="ARBA" id="ARBA00022490"/>
    </source>
</evidence>
<organism evidence="8">
    <name type="scientific">hydrothermal vent metagenome</name>
    <dbReference type="NCBI Taxonomy" id="652676"/>
    <lineage>
        <taxon>unclassified sequences</taxon>
        <taxon>metagenomes</taxon>
        <taxon>ecological metagenomes</taxon>
    </lineage>
</organism>
<dbReference type="InterPro" id="IPR035644">
    <property type="entry name" value="MraZ_C"/>
</dbReference>
<dbReference type="HAMAP" id="MF_01008">
    <property type="entry name" value="MraZ"/>
    <property type="match status" value="1"/>
</dbReference>
<keyword evidence="4" id="KW-0805">Transcription regulation</keyword>
<proteinExistence type="inferred from homology"/>
<accession>A0A3B0VCR2</accession>
<keyword evidence="8" id="KW-0132">Cell division</keyword>
<evidence type="ECO:0000256" key="4">
    <source>
        <dbReference type="ARBA" id="ARBA00023015"/>
    </source>
</evidence>
<evidence type="ECO:0000256" key="1">
    <source>
        <dbReference type="ARBA" id="ARBA00013860"/>
    </source>
</evidence>
<dbReference type="GO" id="GO:2000143">
    <property type="term" value="P:negative regulation of DNA-templated transcription initiation"/>
    <property type="evidence" value="ECO:0007669"/>
    <property type="project" value="TreeGrafter"/>
</dbReference>
<keyword evidence="3" id="KW-0677">Repeat</keyword>
<dbReference type="EMBL" id="UOEW01000302">
    <property type="protein sequence ID" value="VAW41325.1"/>
    <property type="molecule type" value="Genomic_DNA"/>
</dbReference>
<dbReference type="PROSITE" id="PS51740">
    <property type="entry name" value="SPOVT_ABRB"/>
    <property type="match status" value="2"/>
</dbReference>
<dbReference type="InterPro" id="IPR035642">
    <property type="entry name" value="MraZ_N"/>
</dbReference>
<dbReference type="GO" id="GO:0000976">
    <property type="term" value="F:transcription cis-regulatory region binding"/>
    <property type="evidence" value="ECO:0007669"/>
    <property type="project" value="TreeGrafter"/>
</dbReference>
<dbReference type="Gene3D" id="3.40.1550.20">
    <property type="entry name" value="Transcriptional regulator MraZ domain"/>
    <property type="match status" value="1"/>
</dbReference>
<dbReference type="SUPFAM" id="SSF89447">
    <property type="entry name" value="AbrB/MazE/MraZ-like"/>
    <property type="match status" value="1"/>
</dbReference>
<evidence type="ECO:0000313" key="8">
    <source>
        <dbReference type="EMBL" id="VAW41325.1"/>
    </source>
</evidence>
<protein>
    <recommendedName>
        <fullName evidence="1">Transcriptional regulator MraZ</fullName>
    </recommendedName>
</protein>
<keyword evidence="8" id="KW-0131">Cell cycle</keyword>
<dbReference type="Pfam" id="PF02381">
    <property type="entry name" value="MraZ"/>
    <property type="match status" value="2"/>
</dbReference>
<dbReference type="InterPro" id="IPR003444">
    <property type="entry name" value="MraZ"/>
</dbReference>
<keyword evidence="6" id="KW-0804">Transcription</keyword>
<gene>
    <name evidence="8" type="ORF">MNBD_GAMMA01-1505</name>
</gene>
<dbReference type="GO" id="GO:0003700">
    <property type="term" value="F:DNA-binding transcription factor activity"/>
    <property type="evidence" value="ECO:0007669"/>
    <property type="project" value="InterPro"/>
</dbReference>
<dbReference type="InterPro" id="IPR007159">
    <property type="entry name" value="SpoVT-AbrB_dom"/>
</dbReference>
<dbReference type="NCBIfam" id="TIGR00242">
    <property type="entry name" value="division/cell wall cluster transcriptional repressor MraZ"/>
    <property type="match status" value="1"/>
</dbReference>
<sequence>MFYGETAINLDAKGRLAVPVRYREMLVDACQNQLVLTYNPFEISSLWLFPKSEWQKVHDSVMALSTFDVKHRNMQFKLVGSAYHTEPDKGSRVQLPANMRQVASMDKKVVMLGMGNKFEIWNDEALMQLRQQIPDLSEGVSDEMKALVL</sequence>
<dbReference type="InterPro" id="IPR038619">
    <property type="entry name" value="MraZ_sf"/>
</dbReference>
<evidence type="ECO:0000259" key="7">
    <source>
        <dbReference type="PROSITE" id="PS51740"/>
    </source>
</evidence>
<reference evidence="8" key="1">
    <citation type="submission" date="2018-06" db="EMBL/GenBank/DDBJ databases">
        <authorList>
            <person name="Zhirakovskaya E."/>
        </authorList>
    </citation>
    <scope>NUCLEOTIDE SEQUENCE</scope>
</reference>
<evidence type="ECO:0000256" key="6">
    <source>
        <dbReference type="ARBA" id="ARBA00023163"/>
    </source>
</evidence>
<dbReference type="GO" id="GO:0051301">
    <property type="term" value="P:cell division"/>
    <property type="evidence" value="ECO:0007669"/>
    <property type="project" value="UniProtKB-KW"/>
</dbReference>
<feature type="domain" description="SpoVT-AbrB" evidence="7">
    <location>
        <begin position="82"/>
        <end position="125"/>
    </location>
</feature>
<dbReference type="PANTHER" id="PTHR34701">
    <property type="entry name" value="TRANSCRIPTIONAL REGULATOR MRAZ"/>
    <property type="match status" value="1"/>
</dbReference>
<dbReference type="PANTHER" id="PTHR34701:SF1">
    <property type="entry name" value="TRANSCRIPTIONAL REGULATOR MRAZ"/>
    <property type="match status" value="1"/>
</dbReference>
<keyword evidence="2" id="KW-0963">Cytoplasm</keyword>
<dbReference type="CDD" id="cd16321">
    <property type="entry name" value="MraZ_C"/>
    <property type="match status" value="1"/>
</dbReference>
<evidence type="ECO:0000256" key="3">
    <source>
        <dbReference type="ARBA" id="ARBA00022737"/>
    </source>
</evidence>
<dbReference type="AlphaFoldDB" id="A0A3B0VCR2"/>
<name>A0A3B0VCR2_9ZZZZ</name>
<dbReference type="InterPro" id="IPR037914">
    <property type="entry name" value="SpoVT-AbrB_sf"/>
</dbReference>
<dbReference type="InterPro" id="IPR020603">
    <property type="entry name" value="MraZ_dom"/>
</dbReference>
<evidence type="ECO:0000256" key="5">
    <source>
        <dbReference type="ARBA" id="ARBA00023125"/>
    </source>
</evidence>
<dbReference type="CDD" id="cd16320">
    <property type="entry name" value="MraZ_N"/>
    <property type="match status" value="1"/>
</dbReference>
<keyword evidence="5" id="KW-0238">DNA-binding</keyword>